<gene>
    <name evidence="1" type="ORF">A3B04_02320</name>
</gene>
<proteinExistence type="predicted"/>
<dbReference type="AlphaFoldDB" id="A0A1G2FSW8"/>
<evidence type="ECO:0000313" key="2">
    <source>
        <dbReference type="Proteomes" id="UP000177126"/>
    </source>
</evidence>
<evidence type="ECO:0000313" key="1">
    <source>
        <dbReference type="EMBL" id="OGZ41184.1"/>
    </source>
</evidence>
<sequence length="307" mass="35826">MNQALTAPLIYYDLLERPLTALEVYRYLRADAPELSFFNVWQELKTAGTQASFIQEKNGLYCLSGRQKLIAARQKRLKLAQLKWKKLKIIGKYLALVPFLRLVAVTGSLTSCNTTKQSDFDLLVIVKKNRLWLGRLLLTGLVGTLGKRRHENFTQDRICLNCYLTENNLEITAQAKPRDFHSAQEYGRVTPVLEIKPGLYEKFIRANLWLANFLKNYPWPSKRNAKTIKPPAIFNFIRLIFEWLLNRKTGDWLEKITGQWQNERIVKKRQGERSNADQVFVSDECLMFHPRSKSDKLMKAFNRKIIM</sequence>
<dbReference type="Proteomes" id="UP000177126">
    <property type="component" value="Unassembled WGS sequence"/>
</dbReference>
<comment type="caution">
    <text evidence="1">The sequence shown here is derived from an EMBL/GenBank/DDBJ whole genome shotgun (WGS) entry which is preliminary data.</text>
</comment>
<evidence type="ECO:0008006" key="3">
    <source>
        <dbReference type="Google" id="ProtNLM"/>
    </source>
</evidence>
<organism evidence="1 2">
    <name type="scientific">Candidatus Portnoybacteria bacterium RIFCSPLOWO2_02_FULL_39_11</name>
    <dbReference type="NCBI Taxonomy" id="1802001"/>
    <lineage>
        <taxon>Bacteria</taxon>
        <taxon>Candidatus Portnoyibacteriota</taxon>
    </lineage>
</organism>
<dbReference type="EMBL" id="MHNF01000017">
    <property type="protein sequence ID" value="OGZ41184.1"/>
    <property type="molecule type" value="Genomic_DNA"/>
</dbReference>
<accession>A0A1G2FSW8</accession>
<reference evidence="1 2" key="1">
    <citation type="journal article" date="2016" name="Nat. Commun.">
        <title>Thousands of microbial genomes shed light on interconnected biogeochemical processes in an aquifer system.</title>
        <authorList>
            <person name="Anantharaman K."/>
            <person name="Brown C.T."/>
            <person name="Hug L.A."/>
            <person name="Sharon I."/>
            <person name="Castelle C.J."/>
            <person name="Probst A.J."/>
            <person name="Thomas B.C."/>
            <person name="Singh A."/>
            <person name="Wilkins M.J."/>
            <person name="Karaoz U."/>
            <person name="Brodie E.L."/>
            <person name="Williams K.H."/>
            <person name="Hubbard S.S."/>
            <person name="Banfield J.F."/>
        </authorList>
    </citation>
    <scope>NUCLEOTIDE SEQUENCE [LARGE SCALE GENOMIC DNA]</scope>
</reference>
<name>A0A1G2FSW8_9BACT</name>
<protein>
    <recommendedName>
        <fullName evidence="3">Polymerase nucleotidyl transferase domain-containing protein</fullName>
    </recommendedName>
</protein>